<dbReference type="STRING" id="1045558.SAMN05216175_11441"/>
<dbReference type="InterPro" id="IPR036390">
    <property type="entry name" value="WH_DNA-bd_sf"/>
</dbReference>
<evidence type="ECO:0000313" key="5">
    <source>
        <dbReference type="EMBL" id="SFG80414.1"/>
    </source>
</evidence>
<dbReference type="Gene3D" id="1.10.10.10">
    <property type="entry name" value="Winged helix-like DNA-binding domain superfamily/Winged helix DNA-binding domain"/>
    <property type="match status" value="1"/>
</dbReference>
<dbReference type="PANTHER" id="PTHR33204">
    <property type="entry name" value="TRANSCRIPTIONAL REGULATOR, MARR FAMILY"/>
    <property type="match status" value="1"/>
</dbReference>
<dbReference type="RefSeq" id="WP_090729588.1">
    <property type="nucleotide sequence ID" value="NZ_FOOU01000014.1"/>
</dbReference>
<evidence type="ECO:0000256" key="2">
    <source>
        <dbReference type="ARBA" id="ARBA00023125"/>
    </source>
</evidence>
<dbReference type="Pfam" id="PF01638">
    <property type="entry name" value="HxlR"/>
    <property type="match status" value="1"/>
</dbReference>
<dbReference type="InterPro" id="IPR036527">
    <property type="entry name" value="SCP2_sterol-bd_dom_sf"/>
</dbReference>
<dbReference type="InterPro" id="IPR036388">
    <property type="entry name" value="WH-like_DNA-bd_sf"/>
</dbReference>
<dbReference type="GO" id="GO:0003677">
    <property type="term" value="F:DNA binding"/>
    <property type="evidence" value="ECO:0007669"/>
    <property type="project" value="UniProtKB-KW"/>
</dbReference>
<evidence type="ECO:0000256" key="1">
    <source>
        <dbReference type="ARBA" id="ARBA00023015"/>
    </source>
</evidence>
<proteinExistence type="predicted"/>
<keyword evidence="3" id="KW-0804">Transcription</keyword>
<dbReference type="EMBL" id="FOOU01000014">
    <property type="protein sequence ID" value="SFG80414.1"/>
    <property type="molecule type" value="Genomic_DNA"/>
</dbReference>
<dbReference type="Proteomes" id="UP000198623">
    <property type="component" value="Unassembled WGS sequence"/>
</dbReference>
<gene>
    <name evidence="5" type="ORF">SAMN05216175_11441</name>
</gene>
<dbReference type="Pfam" id="PF02036">
    <property type="entry name" value="SCP2"/>
    <property type="match status" value="1"/>
</dbReference>
<dbReference type="SUPFAM" id="SSF55718">
    <property type="entry name" value="SCP-like"/>
    <property type="match status" value="1"/>
</dbReference>
<dbReference type="InterPro" id="IPR003033">
    <property type="entry name" value="SCP2_sterol-bd_dom"/>
</dbReference>
<organism evidence="5 6">
    <name type="scientific">Neptunomonas qingdaonensis</name>
    <dbReference type="NCBI Taxonomy" id="1045558"/>
    <lineage>
        <taxon>Bacteria</taxon>
        <taxon>Pseudomonadati</taxon>
        <taxon>Pseudomonadota</taxon>
        <taxon>Gammaproteobacteria</taxon>
        <taxon>Oceanospirillales</taxon>
        <taxon>Oceanospirillaceae</taxon>
        <taxon>Neptunomonas</taxon>
    </lineage>
</organism>
<dbReference type="PROSITE" id="PS51118">
    <property type="entry name" value="HTH_HXLR"/>
    <property type="match status" value="1"/>
</dbReference>
<evidence type="ECO:0000259" key="4">
    <source>
        <dbReference type="PROSITE" id="PS51118"/>
    </source>
</evidence>
<dbReference type="InterPro" id="IPR002577">
    <property type="entry name" value="HTH_HxlR"/>
</dbReference>
<name>A0A1I2UTH2_9GAMM</name>
<keyword evidence="1" id="KW-0805">Transcription regulation</keyword>
<dbReference type="SUPFAM" id="SSF46785">
    <property type="entry name" value="Winged helix' DNA-binding domain"/>
    <property type="match status" value="1"/>
</dbReference>
<evidence type="ECO:0000256" key="3">
    <source>
        <dbReference type="ARBA" id="ARBA00023163"/>
    </source>
</evidence>
<dbReference type="PANTHER" id="PTHR33204:SF18">
    <property type="entry name" value="TRANSCRIPTIONAL REGULATORY PROTEIN"/>
    <property type="match status" value="1"/>
</dbReference>
<keyword evidence="2" id="KW-0238">DNA-binding</keyword>
<sequence>MKSYGQFCPIAKACEALGERWTILLIRELLCGSRRYNDFKRGLPLISPTMLSQRLHTLLERGLIERKRSNDQRNWEYHLTQAGHELEPIVMGLGEWGARWVRSQMSQDDLSVELLMWDMRRTINSEALPDGRTVLHFEFKDLDEKYKNWWMLAENNDIDLCIDDPGFDADVIFISDLKTMTQLWLGDTTLSNAQSAGKLDVRGAISLTHHIPDWFVFSGFANIKSGLSKGDTID</sequence>
<keyword evidence="6" id="KW-1185">Reference proteome</keyword>
<accession>A0A1I2UTH2</accession>
<evidence type="ECO:0000313" key="6">
    <source>
        <dbReference type="Proteomes" id="UP000198623"/>
    </source>
</evidence>
<protein>
    <submittedName>
        <fullName evidence="5">Transcriptional regulator, HxlR family</fullName>
    </submittedName>
</protein>
<dbReference type="AlphaFoldDB" id="A0A1I2UTH2"/>
<feature type="domain" description="HTH hxlR-type" evidence="4">
    <location>
        <begin position="8"/>
        <end position="105"/>
    </location>
</feature>
<dbReference type="Gene3D" id="3.30.1050.10">
    <property type="entry name" value="SCP2 sterol-binding domain"/>
    <property type="match status" value="1"/>
</dbReference>
<reference evidence="6" key="1">
    <citation type="submission" date="2016-10" db="EMBL/GenBank/DDBJ databases">
        <authorList>
            <person name="Varghese N."/>
            <person name="Submissions S."/>
        </authorList>
    </citation>
    <scope>NUCLEOTIDE SEQUENCE [LARGE SCALE GENOMIC DNA]</scope>
    <source>
        <strain evidence="6">CGMCC 1.10971</strain>
    </source>
</reference>
<dbReference type="OrthoDB" id="9807069at2"/>